<dbReference type="InParanoid" id="Q6CQC1"/>
<evidence type="ECO:0000256" key="4">
    <source>
        <dbReference type="ARBA" id="ARBA00023136"/>
    </source>
</evidence>
<keyword evidence="3 5" id="KW-1133">Transmembrane helix</keyword>
<name>Q6CQC1_KLULA</name>
<protein>
    <submittedName>
        <fullName evidence="7">KLLA0D18238p</fullName>
    </submittedName>
</protein>
<dbReference type="PaxDb" id="284590-Q6CQC1"/>
<dbReference type="eggNOG" id="KOG3662">
    <property type="taxonomic scope" value="Eukaryota"/>
</dbReference>
<evidence type="ECO:0000259" key="6">
    <source>
        <dbReference type="Pfam" id="PF00149"/>
    </source>
</evidence>
<dbReference type="GO" id="GO:0005783">
    <property type="term" value="C:endoplasmic reticulum"/>
    <property type="evidence" value="ECO:0007669"/>
    <property type="project" value="TreeGrafter"/>
</dbReference>
<keyword evidence="2 5" id="KW-0812">Transmembrane</keyword>
<sequence length="478" mass="55991">MISRRAENRRSLPEDISVQEKPKGFKIRRSSFTQKLHIYWRYIFVLLIGWLLLIQYYERTVVKRAMKKCDWDQWEEWDSKVVAHRVGLYADPQIMDLYSYPSRPTIVNWFTRQILDNYHARNWKFFHYYMKPDSVFFLGDLFDGGRNWEVNEWITEYKRFNSIFPKKPGHLTVMSLPGNHDIGFGDTIIESSLERFTTFFGDPSSQWTVGNHTFVLLDTISLSDRQNENISAVPRDFMHKFEMSSPKYPRILLTHVPLFRNPIEQPCGKMREAQKPFPLMKGHQYQTVIDEDLSKEVLSAIQPKIVFSGDDHDYCHVNHSYFANNLPKMAEEITVKSCAMNMGISKPAIQLISLYNPENDDTKTTYKTNICYFPNPYKPIISYCVALSISAVLLFWMTLLPLSFNETVVKRLPFRNADLGSILPIAAKENNAISINAINFKAANWRVEKERSFVNFLLNMIVLISFLFFVFSIFYKGK</sequence>
<dbReference type="PANTHER" id="PTHR13315:SF4">
    <property type="entry name" value="METALLOPHOSPHOESTERASE, ISOFORM E"/>
    <property type="match status" value="1"/>
</dbReference>
<dbReference type="KEGG" id="kla:KLLA0_D18238g"/>
<evidence type="ECO:0000256" key="2">
    <source>
        <dbReference type="ARBA" id="ARBA00022692"/>
    </source>
</evidence>
<reference evidence="7 8" key="1">
    <citation type="journal article" date="2004" name="Nature">
        <title>Genome evolution in yeasts.</title>
        <authorList>
            <consortium name="Genolevures"/>
            <person name="Dujon B."/>
            <person name="Sherman D."/>
            <person name="Fischer G."/>
            <person name="Durrens P."/>
            <person name="Casaregola S."/>
            <person name="Lafontaine I."/>
            <person name="de Montigny J."/>
            <person name="Marck C."/>
            <person name="Neuveglise C."/>
            <person name="Talla E."/>
            <person name="Goffard N."/>
            <person name="Frangeul L."/>
            <person name="Aigle M."/>
            <person name="Anthouard V."/>
            <person name="Babour A."/>
            <person name="Barbe V."/>
            <person name="Barnay S."/>
            <person name="Blanchin S."/>
            <person name="Beckerich J.M."/>
            <person name="Beyne E."/>
            <person name="Bleykasten C."/>
            <person name="Boisrame A."/>
            <person name="Boyer J."/>
            <person name="Cattolico L."/>
            <person name="Confanioleri F."/>
            <person name="de Daruvar A."/>
            <person name="Despons L."/>
            <person name="Fabre E."/>
            <person name="Fairhead C."/>
            <person name="Ferry-Dumazet H."/>
            <person name="Groppi A."/>
            <person name="Hantraye F."/>
            <person name="Hennequin C."/>
            <person name="Jauniaux N."/>
            <person name="Joyet P."/>
            <person name="Kachouri R."/>
            <person name="Kerrest A."/>
            <person name="Koszul R."/>
            <person name="Lemaire M."/>
            <person name="Lesur I."/>
            <person name="Ma L."/>
            <person name="Muller H."/>
            <person name="Nicaud J.M."/>
            <person name="Nikolski M."/>
            <person name="Oztas S."/>
            <person name="Ozier-Kalogeropoulos O."/>
            <person name="Pellenz S."/>
            <person name="Potier S."/>
            <person name="Richard G.F."/>
            <person name="Straub M.L."/>
            <person name="Suleau A."/>
            <person name="Swennene D."/>
            <person name="Tekaia F."/>
            <person name="Wesolowski-Louvel M."/>
            <person name="Westhof E."/>
            <person name="Wirth B."/>
            <person name="Zeniou-Meyer M."/>
            <person name="Zivanovic I."/>
            <person name="Bolotin-Fukuhara M."/>
            <person name="Thierry A."/>
            <person name="Bouchier C."/>
            <person name="Caudron B."/>
            <person name="Scarpelli C."/>
            <person name="Gaillardin C."/>
            <person name="Weissenbach J."/>
            <person name="Wincker P."/>
            <person name="Souciet J.L."/>
        </authorList>
    </citation>
    <scope>NUCLEOTIDE SEQUENCE [LARGE SCALE GENOMIC DNA]</scope>
    <source>
        <strain evidence="8">ATCC 8585 / CBS 2359 / DSM 70799 / NBRC 1267 / NRRL Y-1140 / WM37</strain>
    </source>
</reference>
<feature type="domain" description="Calcineurin-like phosphoesterase" evidence="6">
    <location>
        <begin position="121"/>
        <end position="314"/>
    </location>
</feature>
<dbReference type="EMBL" id="CR382124">
    <property type="protein sequence ID" value="CAH00964.1"/>
    <property type="molecule type" value="Genomic_DNA"/>
</dbReference>
<feature type="transmembrane region" description="Helical" evidence="5">
    <location>
        <begin position="380"/>
        <end position="402"/>
    </location>
</feature>
<dbReference type="InterPro" id="IPR029052">
    <property type="entry name" value="Metallo-depent_PP-like"/>
</dbReference>
<dbReference type="GO" id="GO:0006506">
    <property type="term" value="P:GPI anchor biosynthetic process"/>
    <property type="evidence" value="ECO:0007669"/>
    <property type="project" value="InterPro"/>
</dbReference>
<evidence type="ECO:0000256" key="1">
    <source>
        <dbReference type="ARBA" id="ARBA00004141"/>
    </source>
</evidence>
<proteinExistence type="predicted"/>
<dbReference type="InterPro" id="IPR004843">
    <property type="entry name" value="Calcineurin-like_PHP"/>
</dbReference>
<comment type="subcellular location">
    <subcellularLocation>
        <location evidence="1">Membrane</location>
        <topology evidence="1">Multi-pass membrane protein</topology>
    </subcellularLocation>
</comment>
<dbReference type="HOGENOM" id="CLU_011607_0_0_1"/>
<dbReference type="Pfam" id="PF00149">
    <property type="entry name" value="Metallophos"/>
    <property type="match status" value="1"/>
</dbReference>
<dbReference type="OMA" id="LHCMKYP"/>
<dbReference type="Proteomes" id="UP000000598">
    <property type="component" value="Chromosome D"/>
</dbReference>
<dbReference type="STRING" id="284590.Q6CQC1"/>
<dbReference type="PANTHER" id="PTHR13315">
    <property type="entry name" value="METALLO PHOSPHOESTERASE RELATED"/>
    <property type="match status" value="1"/>
</dbReference>
<dbReference type="GO" id="GO:0016787">
    <property type="term" value="F:hydrolase activity"/>
    <property type="evidence" value="ECO:0007669"/>
    <property type="project" value="InterPro"/>
</dbReference>
<evidence type="ECO:0000256" key="3">
    <source>
        <dbReference type="ARBA" id="ARBA00022989"/>
    </source>
</evidence>
<dbReference type="InterPro" id="IPR033308">
    <property type="entry name" value="PGAP5/Cdc1/Ted1"/>
</dbReference>
<dbReference type="SUPFAM" id="SSF56300">
    <property type="entry name" value="Metallo-dependent phosphatases"/>
    <property type="match status" value="1"/>
</dbReference>
<evidence type="ECO:0000313" key="8">
    <source>
        <dbReference type="Proteomes" id="UP000000598"/>
    </source>
</evidence>
<dbReference type="FunFam" id="3.60.21.10:FF:000093">
    <property type="entry name" value="Cell division cycle-related protein"/>
    <property type="match status" value="1"/>
</dbReference>
<dbReference type="GO" id="GO:0016020">
    <property type="term" value="C:membrane"/>
    <property type="evidence" value="ECO:0007669"/>
    <property type="project" value="UniProtKB-SubCell"/>
</dbReference>
<evidence type="ECO:0000313" key="7">
    <source>
        <dbReference type="EMBL" id="CAH00964.1"/>
    </source>
</evidence>
<accession>Q6CQC1</accession>
<dbReference type="AlphaFoldDB" id="Q6CQC1"/>
<gene>
    <name evidence="7" type="ORF">KLLA0_D18238g</name>
</gene>
<organism evidence="7 8">
    <name type="scientific">Kluyveromyces lactis (strain ATCC 8585 / CBS 2359 / DSM 70799 / NBRC 1267 / NRRL Y-1140 / WM37)</name>
    <name type="common">Yeast</name>
    <name type="synonym">Candida sphaerica</name>
    <dbReference type="NCBI Taxonomy" id="284590"/>
    <lineage>
        <taxon>Eukaryota</taxon>
        <taxon>Fungi</taxon>
        <taxon>Dikarya</taxon>
        <taxon>Ascomycota</taxon>
        <taxon>Saccharomycotina</taxon>
        <taxon>Saccharomycetes</taxon>
        <taxon>Saccharomycetales</taxon>
        <taxon>Saccharomycetaceae</taxon>
        <taxon>Kluyveromyces</taxon>
    </lineage>
</organism>
<keyword evidence="8" id="KW-1185">Reference proteome</keyword>
<dbReference type="Gene3D" id="3.60.21.10">
    <property type="match status" value="1"/>
</dbReference>
<feature type="transmembrane region" description="Helical" evidence="5">
    <location>
        <begin position="456"/>
        <end position="475"/>
    </location>
</feature>
<keyword evidence="4 5" id="KW-0472">Membrane</keyword>
<feature type="transmembrane region" description="Helical" evidence="5">
    <location>
        <begin position="38"/>
        <end position="57"/>
    </location>
</feature>
<evidence type="ECO:0000256" key="5">
    <source>
        <dbReference type="SAM" id="Phobius"/>
    </source>
</evidence>
<dbReference type="FunCoup" id="Q6CQC1">
    <property type="interactions" value="558"/>
</dbReference>